<comment type="caution">
    <text evidence="2">The sequence shown here is derived from an EMBL/GenBank/DDBJ whole genome shotgun (WGS) entry which is preliminary data.</text>
</comment>
<reference evidence="3" key="1">
    <citation type="submission" date="2013-08" db="EMBL/GenBank/DDBJ databases">
        <title>Genome sequencing of Arenimonas donghaensis.</title>
        <authorList>
            <person name="Chen F."/>
            <person name="Wang G."/>
        </authorList>
    </citation>
    <scope>NUCLEOTIDE SEQUENCE [LARGE SCALE GENOMIC DNA]</scope>
    <source>
        <strain evidence="3">HO3-R19</strain>
    </source>
</reference>
<proteinExistence type="predicted"/>
<gene>
    <name evidence="2" type="ORF">N788_09495</name>
</gene>
<sequence length="238" mass="25865">MPDGPLLVFLFRMVETPGRDLGFAARGYALAIVANPRDSAGAWRVRIVDAPPAPFDAAPATAVVHEQGYVVALAIRQQGTHAGALVRYRPRHLVMGDLAGAEWWAGVDRGWVREPALGPDGPAWVMDDAGAEASVHRDACTGRYVHVASYGFGDTEIGMRDAPALVGPWSKPRRVYRPPESDRPDAFVYAAKAHPWLGGPDEGAAVTYATNRFRFEDLVEGPGAYDTYWPRVLRMPGC</sequence>
<organism evidence="2 3">
    <name type="scientific">Arenimonas donghaensis DSM 18148 = HO3-R19</name>
    <dbReference type="NCBI Taxonomy" id="1121014"/>
    <lineage>
        <taxon>Bacteria</taxon>
        <taxon>Pseudomonadati</taxon>
        <taxon>Pseudomonadota</taxon>
        <taxon>Gammaproteobacteria</taxon>
        <taxon>Lysobacterales</taxon>
        <taxon>Lysobacteraceae</taxon>
        <taxon>Arenimonas</taxon>
    </lineage>
</organism>
<accession>A0A087MKL4</accession>
<dbReference type="Proteomes" id="UP000029085">
    <property type="component" value="Unassembled WGS sequence"/>
</dbReference>
<evidence type="ECO:0000259" key="1">
    <source>
        <dbReference type="Pfam" id="PF13810"/>
    </source>
</evidence>
<dbReference type="AlphaFoldDB" id="A0A087MKL4"/>
<reference evidence="2 3" key="2">
    <citation type="journal article" date="2015" name="Stand. Genomic Sci.">
        <title>High quality draft genomic sequence of Arenimonas donghaensis DSM 18148(T).</title>
        <authorList>
            <person name="Chen F."/>
            <person name="Wang H."/>
            <person name="Cao Y."/>
            <person name="Li X."/>
            <person name="Wang G."/>
        </authorList>
    </citation>
    <scope>NUCLEOTIDE SEQUENCE [LARGE SCALE GENOMIC DNA]</scope>
    <source>
        <strain evidence="2 3">HO3-R19</strain>
    </source>
</reference>
<keyword evidence="3" id="KW-1185">Reference proteome</keyword>
<feature type="domain" description="DUF4185" evidence="1">
    <location>
        <begin position="60"/>
        <end position="209"/>
    </location>
</feature>
<dbReference type="InterPro" id="IPR025442">
    <property type="entry name" value="DUF4185"/>
</dbReference>
<protein>
    <recommendedName>
        <fullName evidence="1">DUF4185 domain-containing protein</fullName>
    </recommendedName>
</protein>
<evidence type="ECO:0000313" key="3">
    <source>
        <dbReference type="Proteomes" id="UP000029085"/>
    </source>
</evidence>
<dbReference type="STRING" id="1121014.N788_09495"/>
<dbReference type="Pfam" id="PF13810">
    <property type="entry name" value="DUF4185"/>
    <property type="match status" value="1"/>
</dbReference>
<dbReference type="EMBL" id="AVCJ01000003">
    <property type="protein sequence ID" value="KFL37417.1"/>
    <property type="molecule type" value="Genomic_DNA"/>
</dbReference>
<evidence type="ECO:0000313" key="2">
    <source>
        <dbReference type="EMBL" id="KFL37417.1"/>
    </source>
</evidence>
<dbReference type="PATRIC" id="fig|1121014.3.peg.657"/>
<name>A0A087MKL4_9GAMM</name>